<proteinExistence type="predicted"/>
<dbReference type="Gene3D" id="2.60.120.230">
    <property type="match status" value="1"/>
</dbReference>
<evidence type="ECO:0000259" key="3">
    <source>
        <dbReference type="PROSITE" id="PS51352"/>
    </source>
</evidence>
<dbReference type="PANTHER" id="PTHR43640">
    <property type="entry name" value="OS07G0260300 PROTEIN"/>
    <property type="match status" value="1"/>
</dbReference>
<organism evidence="4 5">
    <name type="scientific">Isosphaera pallida (strain ATCC 43644 / DSM 9630 / IS1B)</name>
    <dbReference type="NCBI Taxonomy" id="575540"/>
    <lineage>
        <taxon>Bacteria</taxon>
        <taxon>Pseudomonadati</taxon>
        <taxon>Planctomycetota</taxon>
        <taxon>Planctomycetia</taxon>
        <taxon>Isosphaerales</taxon>
        <taxon>Isosphaeraceae</taxon>
        <taxon>Isosphaera</taxon>
    </lineage>
</organism>
<dbReference type="InterPro" id="IPR008977">
    <property type="entry name" value="PHM/PNGase_F_dom_sf"/>
</dbReference>
<sequence length="627" mass="70177">MNRLSQRQRGWIIASLGCLIAVGWWSLTRGSADAAASNDTLPAIGAVVDAGTITFKDQWFLSRSLMDLEPAEIKVVVAVTEFCPLVKRYAPKLEMLFRTYRDRQVSMLALYVGPEASVPRMAAHAFEFGLTFPIGRDAEGVAAAALGLTRTPQVVVLNRENRIVYRGRIDDQYRVGGERPHMRTDDLRDAIEALLAGRAIANPETPADGCRITRPVALRLNPAPTYHGHIRPILQAHCVECHRNGGDAPFPLTTVGDARQHAETIAEVVAEERMPPWFADPRHTEFVNRRGLDPEEKSLLIAWCRGDRALGTPRESVEPSVPRSSEAVKTNDAESNSKPGNWTWRIGTPDLVIVQPFAHQLPATGFIDYKYVVFPYLFTHETWVDHVEITSDNPTVLHHANLACVPLGRKFEQEFFITGKVPGGDPMRLDPGIAYKIPAGSVLAIQIHYTTTGKPETCRLAIGLKYPRVKVQRQLHHQQVTTGRFLIPPGEPAHVVQSTRTIPFDAEGLGMFSHMHLRGKNMIFDAISPEGRRERLLVVPNYHFEWQQPYRWRPGTKRFPAGTVLEVTAQFDNSAFNPFNPDPSRAVGYGDQTYDEMMFGFVFYTRADEALDLTIDPKTGRVVWGPR</sequence>
<dbReference type="OrthoDB" id="9809746at2"/>
<dbReference type="AlphaFoldDB" id="E8R146"/>
<reference key="1">
    <citation type="submission" date="2010-11" db="EMBL/GenBank/DDBJ databases">
        <title>The complete sequence of chromosome of Isophaera pallida ATCC 43644.</title>
        <authorList>
            <consortium name="US DOE Joint Genome Institute (JGI-PGF)"/>
            <person name="Lucas S."/>
            <person name="Copeland A."/>
            <person name="Lapidus A."/>
            <person name="Bruce D."/>
            <person name="Goodwin L."/>
            <person name="Pitluck S."/>
            <person name="Kyrpides N."/>
            <person name="Mavromatis K."/>
            <person name="Pagani I."/>
            <person name="Ivanova N."/>
            <person name="Saunders E."/>
            <person name="Brettin T."/>
            <person name="Detter J.C."/>
            <person name="Han C."/>
            <person name="Tapia R."/>
            <person name="Land M."/>
            <person name="Hauser L."/>
            <person name="Markowitz V."/>
            <person name="Cheng J.-F."/>
            <person name="Hugenholtz P."/>
            <person name="Woyke T."/>
            <person name="Wu D."/>
            <person name="Eisen J.A."/>
        </authorList>
    </citation>
    <scope>NUCLEOTIDE SEQUENCE</scope>
    <source>
        <strain>ATCC 43644</strain>
    </source>
</reference>
<accession>E8R146</accession>
<gene>
    <name evidence="4" type="ordered locus">Isop_2831</name>
</gene>
<dbReference type="InParanoid" id="E8R146"/>
<name>E8R146_ISOPI</name>
<protein>
    <submittedName>
        <fullName evidence="4">Alkyl hydroperoxide reductase/ Thiol specific antioxidant/ Mal allergen</fullName>
    </submittedName>
</protein>
<dbReference type="GO" id="GO:0016715">
    <property type="term" value="F:oxidoreductase activity, acting on paired donors, with incorporation or reduction of molecular oxygen, reduced ascorbate as one donor, and incorporation of one atom of oxygen"/>
    <property type="evidence" value="ECO:0007669"/>
    <property type="project" value="InterPro"/>
</dbReference>
<dbReference type="Gene3D" id="3.40.30.10">
    <property type="entry name" value="Glutaredoxin"/>
    <property type="match status" value="1"/>
</dbReference>
<dbReference type="RefSeq" id="WP_013565685.1">
    <property type="nucleotide sequence ID" value="NC_014962.1"/>
</dbReference>
<evidence type="ECO:0000313" key="5">
    <source>
        <dbReference type="Proteomes" id="UP000008631"/>
    </source>
</evidence>
<dbReference type="Proteomes" id="UP000008631">
    <property type="component" value="Chromosome"/>
</dbReference>
<keyword evidence="1" id="KW-1015">Disulfide bond</keyword>
<dbReference type="InterPro" id="IPR047262">
    <property type="entry name" value="PRX-like1"/>
</dbReference>
<evidence type="ECO:0000313" key="4">
    <source>
        <dbReference type="EMBL" id="ADV63397.1"/>
    </source>
</evidence>
<dbReference type="SUPFAM" id="SSF52833">
    <property type="entry name" value="Thioredoxin-like"/>
    <property type="match status" value="1"/>
</dbReference>
<dbReference type="InterPro" id="IPR013766">
    <property type="entry name" value="Thioredoxin_domain"/>
</dbReference>
<dbReference type="STRING" id="575540.Isop_2831"/>
<evidence type="ECO:0000256" key="2">
    <source>
        <dbReference type="SAM" id="MobiDB-lite"/>
    </source>
</evidence>
<dbReference type="EMBL" id="CP002353">
    <property type="protein sequence ID" value="ADV63397.1"/>
    <property type="molecule type" value="Genomic_DNA"/>
</dbReference>
<dbReference type="InterPro" id="IPR014784">
    <property type="entry name" value="Cu2_ascorb_mOase-like_C"/>
</dbReference>
<dbReference type="eggNOG" id="COG2010">
    <property type="taxonomic scope" value="Bacteria"/>
</dbReference>
<dbReference type="InterPro" id="IPR036249">
    <property type="entry name" value="Thioredoxin-like_sf"/>
</dbReference>
<dbReference type="HOGENOM" id="CLU_020308_0_0_0"/>
<dbReference type="eggNOG" id="COG0526">
    <property type="taxonomic scope" value="Bacteria"/>
</dbReference>
<reference evidence="4 5" key="2">
    <citation type="journal article" date="2011" name="Stand. Genomic Sci.">
        <title>Complete genome sequence of Isosphaera pallida type strain (IS1B).</title>
        <authorList>
            <consortium name="US DOE Joint Genome Institute (JGI-PGF)"/>
            <person name="Goker M."/>
            <person name="Cleland D."/>
            <person name="Saunders E."/>
            <person name="Lapidus A."/>
            <person name="Nolan M."/>
            <person name="Lucas S."/>
            <person name="Hammon N."/>
            <person name="Deshpande S."/>
            <person name="Cheng J.F."/>
            <person name="Tapia R."/>
            <person name="Han C."/>
            <person name="Goodwin L."/>
            <person name="Pitluck S."/>
            <person name="Liolios K."/>
            <person name="Pagani I."/>
            <person name="Ivanova N."/>
            <person name="Mavromatis K."/>
            <person name="Pati A."/>
            <person name="Chen A."/>
            <person name="Palaniappan K."/>
            <person name="Land M."/>
            <person name="Hauser L."/>
            <person name="Chang Y.J."/>
            <person name="Jeffries C.D."/>
            <person name="Detter J.C."/>
            <person name="Beck B."/>
            <person name="Woyke T."/>
            <person name="Bristow J."/>
            <person name="Eisen J.A."/>
            <person name="Markowitz V."/>
            <person name="Hugenholtz P."/>
            <person name="Kyrpides N.C."/>
            <person name="Klenk H.P."/>
        </authorList>
    </citation>
    <scope>NUCLEOTIDE SEQUENCE [LARGE SCALE GENOMIC DNA]</scope>
    <source>
        <strain evidence="5">ATCC 43644 / DSM 9630 / IS1B</strain>
    </source>
</reference>
<evidence type="ECO:0000256" key="1">
    <source>
        <dbReference type="ARBA" id="ARBA00023157"/>
    </source>
</evidence>
<dbReference type="PANTHER" id="PTHR43640:SF1">
    <property type="entry name" value="THIOREDOXIN-DEPENDENT PEROXIREDOXIN"/>
    <property type="match status" value="1"/>
</dbReference>
<dbReference type="KEGG" id="ipa:Isop_2831"/>
<feature type="domain" description="Thioredoxin" evidence="3">
    <location>
        <begin position="35"/>
        <end position="196"/>
    </location>
</feature>
<dbReference type="Pfam" id="PF08534">
    <property type="entry name" value="Redoxin"/>
    <property type="match status" value="1"/>
</dbReference>
<feature type="region of interest" description="Disordered" evidence="2">
    <location>
        <begin position="312"/>
        <end position="341"/>
    </location>
</feature>
<dbReference type="InterPro" id="IPR013740">
    <property type="entry name" value="Redoxin"/>
</dbReference>
<dbReference type="PROSITE" id="PS51352">
    <property type="entry name" value="THIOREDOXIN_2"/>
    <property type="match status" value="1"/>
</dbReference>
<keyword evidence="5" id="KW-1185">Reference proteome</keyword>
<dbReference type="SUPFAM" id="SSF49742">
    <property type="entry name" value="PHM/PNGase F"/>
    <property type="match status" value="2"/>
</dbReference>